<evidence type="ECO:0000256" key="1">
    <source>
        <dbReference type="SAM" id="MobiDB-lite"/>
    </source>
</evidence>
<evidence type="ECO:0000313" key="4">
    <source>
        <dbReference type="Proteomes" id="UP000014760"/>
    </source>
</evidence>
<dbReference type="EMBL" id="KB310082">
    <property type="protein sequence ID" value="ELT92560.1"/>
    <property type="molecule type" value="Genomic_DNA"/>
</dbReference>
<protein>
    <submittedName>
        <fullName evidence="2 3">Uncharacterized protein</fullName>
    </submittedName>
</protein>
<sequence length="340" mass="38686">MAWQKIRDPARNHMLKGESRNSDIAIKPLQTCCLITSFITNKANLSHLKIRKILMLKGSYFGSAHGCGSHKTRKRRERKKRQMARLKMATAIAATPRQLYFGDCHCIECFEKYKVLSEKYPSTVWLTMLLASYCEGNTRKSAQKILYVVMTKLKMPGKECKWLHLSRTSIPRLMRSQDDQRRLRQESCSEDDIPPQPATKKKKSCENKNSTATSTLATNSSITIINPSTSSTATDSSIDISARMEGGALQHRQKRQYQFRYRINFLFKISLRAQGLCYAATIKEDVLQVFIDDIATLHNKFYLTSSEYDILAGSIFSTFPKLHAKGKGKEIGVLRHTNTG</sequence>
<evidence type="ECO:0000313" key="2">
    <source>
        <dbReference type="EMBL" id="ELT92560.1"/>
    </source>
</evidence>
<organism evidence="2">
    <name type="scientific">Capitella teleta</name>
    <name type="common">Polychaete worm</name>
    <dbReference type="NCBI Taxonomy" id="283909"/>
    <lineage>
        <taxon>Eukaryota</taxon>
        <taxon>Metazoa</taxon>
        <taxon>Spiralia</taxon>
        <taxon>Lophotrochozoa</taxon>
        <taxon>Annelida</taxon>
        <taxon>Polychaeta</taxon>
        <taxon>Sedentaria</taxon>
        <taxon>Scolecida</taxon>
        <taxon>Capitellidae</taxon>
        <taxon>Capitella</taxon>
    </lineage>
</organism>
<reference evidence="3" key="3">
    <citation type="submission" date="2015-06" db="UniProtKB">
        <authorList>
            <consortium name="EnsemblMetazoa"/>
        </authorList>
    </citation>
    <scope>IDENTIFICATION</scope>
</reference>
<dbReference type="Proteomes" id="UP000014760">
    <property type="component" value="Unassembled WGS sequence"/>
</dbReference>
<proteinExistence type="predicted"/>
<dbReference type="HOGENOM" id="CLU_816959_0_0_1"/>
<reference evidence="2 4" key="2">
    <citation type="journal article" date="2013" name="Nature">
        <title>Insights into bilaterian evolution from three spiralian genomes.</title>
        <authorList>
            <person name="Simakov O."/>
            <person name="Marletaz F."/>
            <person name="Cho S.J."/>
            <person name="Edsinger-Gonzales E."/>
            <person name="Havlak P."/>
            <person name="Hellsten U."/>
            <person name="Kuo D.H."/>
            <person name="Larsson T."/>
            <person name="Lv J."/>
            <person name="Arendt D."/>
            <person name="Savage R."/>
            <person name="Osoegawa K."/>
            <person name="de Jong P."/>
            <person name="Grimwood J."/>
            <person name="Chapman J.A."/>
            <person name="Shapiro H."/>
            <person name="Aerts A."/>
            <person name="Otillar R.P."/>
            <person name="Terry A.Y."/>
            <person name="Boore J.L."/>
            <person name="Grigoriev I.V."/>
            <person name="Lindberg D.R."/>
            <person name="Seaver E.C."/>
            <person name="Weisblat D.A."/>
            <person name="Putnam N.H."/>
            <person name="Rokhsar D.S."/>
        </authorList>
    </citation>
    <scope>NUCLEOTIDE SEQUENCE</scope>
    <source>
        <strain evidence="2 4">I ESC-2004</strain>
    </source>
</reference>
<keyword evidence="4" id="KW-1185">Reference proteome</keyword>
<evidence type="ECO:0000313" key="3">
    <source>
        <dbReference type="EnsemblMetazoa" id="CapteP186927"/>
    </source>
</evidence>
<name>R7TNA1_CAPTE</name>
<gene>
    <name evidence="2" type="ORF">CAPTEDRAFT_186927</name>
</gene>
<dbReference type="EnsemblMetazoa" id="CapteT186927">
    <property type="protein sequence ID" value="CapteP186927"/>
    <property type="gene ID" value="CapteG186927"/>
</dbReference>
<dbReference type="AlphaFoldDB" id="R7TNA1"/>
<dbReference type="EMBL" id="AMQN01002808">
    <property type="status" value="NOT_ANNOTATED_CDS"/>
    <property type="molecule type" value="Genomic_DNA"/>
</dbReference>
<reference evidence="4" key="1">
    <citation type="submission" date="2012-12" db="EMBL/GenBank/DDBJ databases">
        <authorList>
            <person name="Hellsten U."/>
            <person name="Grimwood J."/>
            <person name="Chapman J.A."/>
            <person name="Shapiro H."/>
            <person name="Aerts A."/>
            <person name="Otillar R.P."/>
            <person name="Terry A.Y."/>
            <person name="Boore J.L."/>
            <person name="Simakov O."/>
            <person name="Marletaz F."/>
            <person name="Cho S.-J."/>
            <person name="Edsinger-Gonzales E."/>
            <person name="Havlak P."/>
            <person name="Kuo D.-H."/>
            <person name="Larsson T."/>
            <person name="Lv J."/>
            <person name="Arendt D."/>
            <person name="Savage R."/>
            <person name="Osoegawa K."/>
            <person name="de Jong P."/>
            <person name="Lindberg D.R."/>
            <person name="Seaver E.C."/>
            <person name="Weisblat D.A."/>
            <person name="Putnam N.H."/>
            <person name="Grigoriev I.V."/>
            <person name="Rokhsar D.S."/>
        </authorList>
    </citation>
    <scope>NUCLEOTIDE SEQUENCE</scope>
    <source>
        <strain evidence="4">I ESC-2004</strain>
    </source>
</reference>
<feature type="region of interest" description="Disordered" evidence="1">
    <location>
        <begin position="173"/>
        <end position="210"/>
    </location>
</feature>
<accession>R7TNA1</accession>
<feature type="compositionally biased region" description="Basic and acidic residues" evidence="1">
    <location>
        <begin position="175"/>
        <end position="187"/>
    </location>
</feature>